<name>A0A8C3IZ44_CHRPI</name>
<dbReference type="InterPro" id="IPR003599">
    <property type="entry name" value="Ig_sub"/>
</dbReference>
<protein>
    <recommendedName>
        <fullName evidence="5">Immunoglobulin domain-containing protein</fullName>
    </recommendedName>
</protein>
<evidence type="ECO:0000259" key="5">
    <source>
        <dbReference type="SMART" id="SM00409"/>
    </source>
</evidence>
<dbReference type="Gene3D" id="2.60.40.10">
    <property type="entry name" value="Immunoglobulins"/>
    <property type="match status" value="1"/>
</dbReference>
<dbReference type="GeneTree" id="ENSGT00940000159622"/>
<dbReference type="Proteomes" id="UP000694380">
    <property type="component" value="Unplaced"/>
</dbReference>
<evidence type="ECO:0000256" key="4">
    <source>
        <dbReference type="SAM" id="Phobius"/>
    </source>
</evidence>
<dbReference type="InterPro" id="IPR013106">
    <property type="entry name" value="Ig_V-set"/>
</dbReference>
<dbReference type="PANTHER" id="PTHR11860">
    <property type="entry name" value="POLYMERIC-IMMUNOGLOBULIN RECEPTOR"/>
    <property type="match status" value="1"/>
</dbReference>
<proteinExistence type="predicted"/>
<evidence type="ECO:0000256" key="3">
    <source>
        <dbReference type="ARBA" id="ARBA00023136"/>
    </source>
</evidence>
<feature type="transmembrane region" description="Helical" evidence="4">
    <location>
        <begin position="165"/>
        <end position="186"/>
    </location>
</feature>
<dbReference type="SMART" id="SM00409">
    <property type="entry name" value="IG"/>
    <property type="match status" value="1"/>
</dbReference>
<dbReference type="InterPro" id="IPR013783">
    <property type="entry name" value="Ig-like_fold"/>
</dbReference>
<organism evidence="6 7">
    <name type="scientific">Chrysemys picta bellii</name>
    <name type="common">Western painted turtle</name>
    <name type="synonym">Emys bellii</name>
    <dbReference type="NCBI Taxonomy" id="8478"/>
    <lineage>
        <taxon>Eukaryota</taxon>
        <taxon>Metazoa</taxon>
        <taxon>Chordata</taxon>
        <taxon>Craniata</taxon>
        <taxon>Vertebrata</taxon>
        <taxon>Euteleostomi</taxon>
        <taxon>Archelosauria</taxon>
        <taxon>Testudinata</taxon>
        <taxon>Testudines</taxon>
        <taxon>Cryptodira</taxon>
        <taxon>Durocryptodira</taxon>
        <taxon>Testudinoidea</taxon>
        <taxon>Emydidae</taxon>
        <taxon>Chrysemys</taxon>
    </lineage>
</organism>
<dbReference type="InterPro" id="IPR036179">
    <property type="entry name" value="Ig-like_dom_sf"/>
</dbReference>
<sequence length="254" mass="27699">PRCPTGCWAVTGPGSVHGLPGWSVAVRCQYERGYEDYLKFWCGAGGLAGGWFCSNGHIVETDGSEAEVTRGGVSIRDNHTQRVFTVTLDNLTRADAGTYHCGVVRTGLLDLRATVEVTVSAAIHTSTSTGRPPVTTEQPSGAASTSITLSISSNDTHGLSQLSNVHFLLLVIWKVPIFLCIIWVNIRYRKNSREMPDRPGETEPPNFTPWADTFHLIMLSLVSISSPPSLTVCVCVSVYMVDIPSLLFYRPDQE</sequence>
<accession>A0A8C3IZ44</accession>
<feature type="domain" description="Immunoglobulin" evidence="5">
    <location>
        <begin position="13"/>
        <end position="120"/>
    </location>
</feature>
<dbReference type="PANTHER" id="PTHR11860:SF87">
    <property type="entry name" value="CMRF35-LIKE MOLECULE 8"/>
    <property type="match status" value="1"/>
</dbReference>
<dbReference type="SUPFAM" id="SSF48726">
    <property type="entry name" value="Immunoglobulin"/>
    <property type="match status" value="1"/>
</dbReference>
<keyword evidence="4" id="KW-1133">Transmembrane helix</keyword>
<evidence type="ECO:0000313" key="6">
    <source>
        <dbReference type="Ensembl" id="ENSCPBP00000041042.1"/>
    </source>
</evidence>
<evidence type="ECO:0000256" key="1">
    <source>
        <dbReference type="ARBA" id="ARBA00004370"/>
    </source>
</evidence>
<evidence type="ECO:0000256" key="2">
    <source>
        <dbReference type="ARBA" id="ARBA00022692"/>
    </source>
</evidence>
<dbReference type="GO" id="GO:0005886">
    <property type="term" value="C:plasma membrane"/>
    <property type="evidence" value="ECO:0007669"/>
    <property type="project" value="TreeGrafter"/>
</dbReference>
<reference evidence="6" key="1">
    <citation type="submission" date="2025-08" db="UniProtKB">
        <authorList>
            <consortium name="Ensembl"/>
        </authorList>
    </citation>
    <scope>IDENTIFICATION</scope>
</reference>
<dbReference type="Pfam" id="PF07686">
    <property type="entry name" value="V-set"/>
    <property type="match status" value="1"/>
</dbReference>
<dbReference type="OMA" id="ERRYDIW"/>
<reference evidence="6" key="2">
    <citation type="submission" date="2025-09" db="UniProtKB">
        <authorList>
            <consortium name="Ensembl"/>
        </authorList>
    </citation>
    <scope>IDENTIFICATION</scope>
</reference>
<dbReference type="GO" id="GO:0004888">
    <property type="term" value="F:transmembrane signaling receptor activity"/>
    <property type="evidence" value="ECO:0007669"/>
    <property type="project" value="TreeGrafter"/>
</dbReference>
<dbReference type="Ensembl" id="ENSCPBT00000048080.1">
    <property type="protein sequence ID" value="ENSCPBP00000041042.1"/>
    <property type="gene ID" value="ENSCPBG00000028173.1"/>
</dbReference>
<keyword evidence="7" id="KW-1185">Reference proteome</keyword>
<comment type="subcellular location">
    <subcellularLocation>
        <location evidence="1">Membrane</location>
    </subcellularLocation>
</comment>
<keyword evidence="2 4" id="KW-0812">Transmembrane</keyword>
<dbReference type="AlphaFoldDB" id="A0A8C3IZ44"/>
<dbReference type="InterPro" id="IPR050671">
    <property type="entry name" value="CD300_family_receptors"/>
</dbReference>
<evidence type="ECO:0000313" key="7">
    <source>
        <dbReference type="Proteomes" id="UP000694380"/>
    </source>
</evidence>
<keyword evidence="3 4" id="KW-0472">Membrane</keyword>